<dbReference type="NCBIfam" id="TIGR00624">
    <property type="entry name" value="tag"/>
    <property type="match status" value="1"/>
</dbReference>
<comment type="caution">
    <text evidence="1">The sequence shown here is derived from an EMBL/GenBank/DDBJ whole genome shotgun (WGS) entry which is preliminary data.</text>
</comment>
<dbReference type="InterPro" id="IPR052891">
    <property type="entry name" value="DNA-3mA_glycosylase"/>
</dbReference>
<dbReference type="SUPFAM" id="SSF48150">
    <property type="entry name" value="DNA-glycosylase"/>
    <property type="match status" value="1"/>
</dbReference>
<sequence length="214" mass="24432">MKENEKLQVGKEEVQAGTSDLAVDQRRCDWVTKEPLYIRYHDEEWGVPVYDDQKLFEMIILEGAQAGLSWWTILQKRAHYRHVFDQFDPHKVAAYGSDKLEALLQDRGIVRNRLKIQAAVTNAQACLAIQDKHGSLTDYLWSFTGGKPIQNSWSSMSEVPVTTPQSDAMSKALKKAGFKFVGSTICYSFMQAVGMVNDHLVHCCRYEKVRDLSR</sequence>
<protein>
    <submittedName>
        <fullName evidence="1">DNA-3-methyladenine glycosylase I</fullName>
    </submittedName>
</protein>
<organism evidence="1 2">
    <name type="scientific">Marinicrinis sediminis</name>
    <dbReference type="NCBI Taxonomy" id="1652465"/>
    <lineage>
        <taxon>Bacteria</taxon>
        <taxon>Bacillati</taxon>
        <taxon>Bacillota</taxon>
        <taxon>Bacilli</taxon>
        <taxon>Bacillales</taxon>
        <taxon>Paenibacillaceae</taxon>
    </lineage>
</organism>
<dbReference type="RefSeq" id="WP_379928725.1">
    <property type="nucleotide sequence ID" value="NZ_JBHUMM010000010.1"/>
</dbReference>
<evidence type="ECO:0000313" key="1">
    <source>
        <dbReference type="EMBL" id="MFD2671275.1"/>
    </source>
</evidence>
<keyword evidence="2" id="KW-1185">Reference proteome</keyword>
<proteinExistence type="predicted"/>
<dbReference type="InterPro" id="IPR004597">
    <property type="entry name" value="Tag"/>
</dbReference>
<evidence type="ECO:0000313" key="2">
    <source>
        <dbReference type="Proteomes" id="UP001597497"/>
    </source>
</evidence>
<accession>A0ABW5R877</accession>
<dbReference type="PANTHER" id="PTHR30037">
    <property type="entry name" value="DNA-3-METHYLADENINE GLYCOSYLASE 1"/>
    <property type="match status" value="1"/>
</dbReference>
<dbReference type="InterPro" id="IPR005019">
    <property type="entry name" value="Adenine_glyco"/>
</dbReference>
<dbReference type="InterPro" id="IPR011257">
    <property type="entry name" value="DNA_glycosylase"/>
</dbReference>
<name>A0ABW5R877_9BACL</name>
<dbReference type="EMBL" id="JBHUMM010000010">
    <property type="protein sequence ID" value="MFD2671275.1"/>
    <property type="molecule type" value="Genomic_DNA"/>
</dbReference>
<dbReference type="Proteomes" id="UP001597497">
    <property type="component" value="Unassembled WGS sequence"/>
</dbReference>
<dbReference type="Pfam" id="PF03352">
    <property type="entry name" value="Adenine_glyco"/>
    <property type="match status" value="1"/>
</dbReference>
<dbReference type="PANTHER" id="PTHR30037:SF4">
    <property type="entry name" value="DNA-3-METHYLADENINE GLYCOSYLASE I"/>
    <property type="match status" value="1"/>
</dbReference>
<reference evidence="2" key="1">
    <citation type="journal article" date="2019" name="Int. J. Syst. Evol. Microbiol.">
        <title>The Global Catalogue of Microorganisms (GCM) 10K type strain sequencing project: providing services to taxonomists for standard genome sequencing and annotation.</title>
        <authorList>
            <consortium name="The Broad Institute Genomics Platform"/>
            <consortium name="The Broad Institute Genome Sequencing Center for Infectious Disease"/>
            <person name="Wu L."/>
            <person name="Ma J."/>
        </authorList>
    </citation>
    <scope>NUCLEOTIDE SEQUENCE [LARGE SCALE GENOMIC DNA]</scope>
    <source>
        <strain evidence="2">KCTC 33676</strain>
    </source>
</reference>
<dbReference type="Gene3D" id="1.10.340.30">
    <property type="entry name" value="Hypothetical protein, domain 2"/>
    <property type="match status" value="1"/>
</dbReference>
<gene>
    <name evidence="1" type="ORF">ACFSUC_06610</name>
</gene>